<proteinExistence type="predicted"/>
<accession>A0A8T3DA17</accession>
<gene>
    <name evidence="1" type="ORF">AGOR_G00133240</name>
</gene>
<evidence type="ECO:0000313" key="2">
    <source>
        <dbReference type="Proteomes" id="UP000829720"/>
    </source>
</evidence>
<dbReference type="Proteomes" id="UP000829720">
    <property type="component" value="Unassembled WGS sequence"/>
</dbReference>
<keyword evidence="2" id="KW-1185">Reference proteome</keyword>
<dbReference type="AlphaFoldDB" id="A0A8T3DA17"/>
<sequence>MFDNRLPKVAEAPSLLWCCEAAEAIGKNRTRLEGEWRKEVEKRLSRRGHWLALGPGVAGLSLLPCPSKGGFLTGHRAGPSGNDKVF</sequence>
<organism evidence="1 2">
    <name type="scientific">Albula goreensis</name>
    <dbReference type="NCBI Taxonomy" id="1534307"/>
    <lineage>
        <taxon>Eukaryota</taxon>
        <taxon>Metazoa</taxon>
        <taxon>Chordata</taxon>
        <taxon>Craniata</taxon>
        <taxon>Vertebrata</taxon>
        <taxon>Euteleostomi</taxon>
        <taxon>Actinopterygii</taxon>
        <taxon>Neopterygii</taxon>
        <taxon>Teleostei</taxon>
        <taxon>Albuliformes</taxon>
        <taxon>Albulidae</taxon>
        <taxon>Albula</taxon>
    </lineage>
</organism>
<reference evidence="1" key="1">
    <citation type="submission" date="2021-01" db="EMBL/GenBank/DDBJ databases">
        <authorList>
            <person name="Zahm M."/>
            <person name="Roques C."/>
            <person name="Cabau C."/>
            <person name="Klopp C."/>
            <person name="Donnadieu C."/>
            <person name="Jouanno E."/>
            <person name="Lampietro C."/>
            <person name="Louis A."/>
            <person name="Herpin A."/>
            <person name="Echchiki A."/>
            <person name="Berthelot C."/>
            <person name="Parey E."/>
            <person name="Roest-Crollius H."/>
            <person name="Braasch I."/>
            <person name="Postlethwait J."/>
            <person name="Bobe J."/>
            <person name="Montfort J."/>
            <person name="Bouchez O."/>
            <person name="Begum T."/>
            <person name="Mejri S."/>
            <person name="Adams A."/>
            <person name="Chen W.-J."/>
            <person name="Guiguen Y."/>
        </authorList>
    </citation>
    <scope>NUCLEOTIDE SEQUENCE</scope>
    <source>
        <tissue evidence="1">Blood</tissue>
    </source>
</reference>
<name>A0A8T3DA17_9TELE</name>
<dbReference type="EMBL" id="JAERUA010000012">
    <property type="protein sequence ID" value="KAI1892427.1"/>
    <property type="molecule type" value="Genomic_DNA"/>
</dbReference>
<comment type="caution">
    <text evidence="1">The sequence shown here is derived from an EMBL/GenBank/DDBJ whole genome shotgun (WGS) entry which is preliminary data.</text>
</comment>
<evidence type="ECO:0000313" key="1">
    <source>
        <dbReference type="EMBL" id="KAI1892427.1"/>
    </source>
</evidence>
<protein>
    <submittedName>
        <fullName evidence="1">Uncharacterized protein</fullName>
    </submittedName>
</protein>